<evidence type="ECO:0000313" key="2">
    <source>
        <dbReference type="Proteomes" id="UP001290462"/>
    </source>
</evidence>
<proteinExistence type="predicted"/>
<reference evidence="1" key="1">
    <citation type="submission" date="2023-08" db="EMBL/GenBank/DDBJ databases">
        <title>Genomic characterization of piscicolin 126 produced by Carnobacterium maltaromaticum CM22 strain isolated from salmon (Salmo salar).</title>
        <authorList>
            <person name="Gonzalez-Gragera E."/>
            <person name="Garcia-Lopez J.D."/>
            <person name="Teso-Perez C."/>
            <person name="Gimenez-Hernandez I."/>
            <person name="Peralta-Sanchez J.M."/>
            <person name="Valdivia E."/>
            <person name="Montalban-Lopez M."/>
            <person name="Martin-Platero A.M."/>
            <person name="Banos A."/>
            <person name="Martinez-Bueno M."/>
        </authorList>
    </citation>
    <scope>NUCLEOTIDE SEQUENCE</scope>
    <source>
        <strain evidence="1">CM22</strain>
    </source>
</reference>
<dbReference type="RefSeq" id="WP_322809185.1">
    <property type="nucleotide sequence ID" value="NZ_JAVBVO010000003.1"/>
</dbReference>
<organism evidence="1 2">
    <name type="scientific">Carnobacterium maltaromaticum</name>
    <name type="common">Carnobacterium piscicola</name>
    <dbReference type="NCBI Taxonomy" id="2751"/>
    <lineage>
        <taxon>Bacteria</taxon>
        <taxon>Bacillati</taxon>
        <taxon>Bacillota</taxon>
        <taxon>Bacilli</taxon>
        <taxon>Lactobacillales</taxon>
        <taxon>Carnobacteriaceae</taxon>
        <taxon>Carnobacterium</taxon>
    </lineage>
</organism>
<dbReference type="EMBL" id="JAVBVO010000003">
    <property type="protein sequence ID" value="MDZ5759342.1"/>
    <property type="molecule type" value="Genomic_DNA"/>
</dbReference>
<name>A0AAW9K6J9_CARML</name>
<evidence type="ECO:0008006" key="3">
    <source>
        <dbReference type="Google" id="ProtNLM"/>
    </source>
</evidence>
<sequence length="129" mass="14716">MIPTDEVYSILMNDEPLLALVNKKMIFSFFIPEDDKKVEKSPIVRLNEVGEVPSSFASNVPCSMTWAVQISAWSPETSILIAVQQRLDKVMLQNGWIMARNYPIGQDPDMTEFMMLARVYQTTKIITID</sequence>
<evidence type="ECO:0000313" key="1">
    <source>
        <dbReference type="EMBL" id="MDZ5759342.1"/>
    </source>
</evidence>
<gene>
    <name evidence="1" type="ORF">RAK27_11775</name>
</gene>
<comment type="caution">
    <text evidence="1">The sequence shown here is derived from an EMBL/GenBank/DDBJ whole genome shotgun (WGS) entry which is preliminary data.</text>
</comment>
<protein>
    <recommendedName>
        <fullName evidence="3">DUF3168 domain-containing protein</fullName>
    </recommendedName>
</protein>
<dbReference type="AlphaFoldDB" id="A0AAW9K6J9"/>
<dbReference type="Proteomes" id="UP001290462">
    <property type="component" value="Unassembled WGS sequence"/>
</dbReference>
<accession>A0AAW9K6J9</accession>